<keyword evidence="2 4" id="KW-0479">Metal-binding</keyword>
<evidence type="ECO:0000256" key="4">
    <source>
        <dbReference type="PROSITE-ProRule" id="PRU00433"/>
    </source>
</evidence>
<proteinExistence type="predicted"/>
<dbReference type="PROSITE" id="PS51007">
    <property type="entry name" value="CYTC"/>
    <property type="match status" value="1"/>
</dbReference>
<keyword evidence="5" id="KW-0732">Signal</keyword>
<dbReference type="InterPro" id="IPR009056">
    <property type="entry name" value="Cyt_c-like_dom"/>
</dbReference>
<evidence type="ECO:0000256" key="3">
    <source>
        <dbReference type="ARBA" id="ARBA00023004"/>
    </source>
</evidence>
<evidence type="ECO:0000256" key="1">
    <source>
        <dbReference type="ARBA" id="ARBA00022617"/>
    </source>
</evidence>
<feature type="signal peptide" evidence="5">
    <location>
        <begin position="1"/>
        <end position="26"/>
    </location>
</feature>
<dbReference type="OrthoDB" id="335174at2"/>
<dbReference type="Gene3D" id="1.10.760.10">
    <property type="entry name" value="Cytochrome c-like domain"/>
    <property type="match status" value="1"/>
</dbReference>
<evidence type="ECO:0000256" key="5">
    <source>
        <dbReference type="SAM" id="SignalP"/>
    </source>
</evidence>
<evidence type="ECO:0000313" key="7">
    <source>
        <dbReference type="EMBL" id="SFS88031.1"/>
    </source>
</evidence>
<organism evidence="7 8">
    <name type="scientific">Alloyangia pacifica</name>
    <dbReference type="NCBI Taxonomy" id="311180"/>
    <lineage>
        <taxon>Bacteria</taxon>
        <taxon>Pseudomonadati</taxon>
        <taxon>Pseudomonadota</taxon>
        <taxon>Alphaproteobacteria</taxon>
        <taxon>Rhodobacterales</taxon>
        <taxon>Roseobacteraceae</taxon>
        <taxon>Alloyangia</taxon>
    </lineage>
</organism>
<feature type="chain" id="PRO_5011442408" evidence="5">
    <location>
        <begin position="27"/>
        <end position="137"/>
    </location>
</feature>
<dbReference type="GO" id="GO:0009055">
    <property type="term" value="F:electron transfer activity"/>
    <property type="evidence" value="ECO:0007669"/>
    <property type="project" value="InterPro"/>
</dbReference>
<dbReference type="STRING" id="311180.SAMN04488050_10641"/>
<keyword evidence="8" id="KW-1185">Reference proteome</keyword>
<keyword evidence="3 4" id="KW-0408">Iron</keyword>
<dbReference type="RefSeq" id="WP_143015383.1">
    <property type="nucleotide sequence ID" value="NZ_FNCL01000006.1"/>
</dbReference>
<dbReference type="AlphaFoldDB" id="A0A1I6TFR6"/>
<protein>
    <submittedName>
        <fullName evidence="7">Cytochrome c</fullName>
    </submittedName>
</protein>
<accession>A0A1I6TFR6</accession>
<dbReference type="GO" id="GO:0020037">
    <property type="term" value="F:heme binding"/>
    <property type="evidence" value="ECO:0007669"/>
    <property type="project" value="InterPro"/>
</dbReference>
<reference evidence="8" key="1">
    <citation type="submission" date="2016-10" db="EMBL/GenBank/DDBJ databases">
        <authorList>
            <person name="Varghese N."/>
            <person name="Submissions S."/>
        </authorList>
    </citation>
    <scope>NUCLEOTIDE SEQUENCE [LARGE SCALE GENOMIC DNA]</scope>
    <source>
        <strain evidence="8">DSM 26894</strain>
    </source>
</reference>
<dbReference type="Proteomes" id="UP000199392">
    <property type="component" value="Unassembled WGS sequence"/>
</dbReference>
<dbReference type="GO" id="GO:0046872">
    <property type="term" value="F:metal ion binding"/>
    <property type="evidence" value="ECO:0007669"/>
    <property type="project" value="UniProtKB-KW"/>
</dbReference>
<feature type="domain" description="Cytochrome c" evidence="6">
    <location>
        <begin position="25"/>
        <end position="119"/>
    </location>
</feature>
<keyword evidence="1 4" id="KW-0349">Heme</keyword>
<evidence type="ECO:0000259" key="6">
    <source>
        <dbReference type="PROSITE" id="PS51007"/>
    </source>
</evidence>
<evidence type="ECO:0000256" key="2">
    <source>
        <dbReference type="ARBA" id="ARBA00022723"/>
    </source>
</evidence>
<gene>
    <name evidence="7" type="ORF">SAMN04488050_10641</name>
</gene>
<dbReference type="InterPro" id="IPR036909">
    <property type="entry name" value="Cyt_c-like_dom_sf"/>
</dbReference>
<dbReference type="SUPFAM" id="SSF46626">
    <property type="entry name" value="Cytochrome c"/>
    <property type="match status" value="1"/>
</dbReference>
<dbReference type="Pfam" id="PF00034">
    <property type="entry name" value="Cytochrom_C"/>
    <property type="match status" value="1"/>
</dbReference>
<dbReference type="EMBL" id="FOZW01000006">
    <property type="protein sequence ID" value="SFS88031.1"/>
    <property type="molecule type" value="Genomic_DNA"/>
</dbReference>
<name>A0A1I6TFR6_9RHOB</name>
<sequence>MFQQTFSALGLVIAASALCLGGSAMAQSAGETEYMNACAACHGENGTGDGPLAELMTVELPDLTQISAQNDGEFPMLDVIQIIDGRSGIRGHGYPMPVWGQRFKEALSVEIGPYASEIVTRGRILALAQHLESIQAQ</sequence>
<evidence type="ECO:0000313" key="8">
    <source>
        <dbReference type="Proteomes" id="UP000199392"/>
    </source>
</evidence>